<dbReference type="EMBL" id="JASCZI010000980">
    <property type="protein sequence ID" value="MED6113986.1"/>
    <property type="molecule type" value="Genomic_DNA"/>
</dbReference>
<proteinExistence type="predicted"/>
<name>A0ABU6QPR4_9FABA</name>
<protein>
    <submittedName>
        <fullName evidence="1">Uncharacterized protein</fullName>
    </submittedName>
</protein>
<accession>A0ABU6QPR4</accession>
<dbReference type="Proteomes" id="UP001341840">
    <property type="component" value="Unassembled WGS sequence"/>
</dbReference>
<comment type="caution">
    <text evidence="1">The sequence shown here is derived from an EMBL/GenBank/DDBJ whole genome shotgun (WGS) entry which is preliminary data.</text>
</comment>
<evidence type="ECO:0000313" key="2">
    <source>
        <dbReference type="Proteomes" id="UP001341840"/>
    </source>
</evidence>
<sequence>MAVDKEKLQEESVIRRFYQIVLSWDYFRLLKDFKKQKNDGKEGGAANESLSTLVKVKTRYKDVDDYISTYEPLIFEEAKSQIIKEKEDEEVTEWKLGVVNSYTEGDGFHFIEFPCEINEGEFISQNDLLLLSKDKFVDGKKLPTVYAFALVENVRKFSESRLLRARLYLAGEFSHYDTDCVKSSPRLLNMRSHICESERLFYFMKMCSLSTIAREYLAVRTIGSLPYKDLILNAIGENPSTGAEGWKISIPLQEYVESTFNQYQREAII</sequence>
<evidence type="ECO:0000313" key="1">
    <source>
        <dbReference type="EMBL" id="MED6113986.1"/>
    </source>
</evidence>
<gene>
    <name evidence="1" type="ORF">PIB30_075895</name>
</gene>
<organism evidence="1 2">
    <name type="scientific">Stylosanthes scabra</name>
    <dbReference type="NCBI Taxonomy" id="79078"/>
    <lineage>
        <taxon>Eukaryota</taxon>
        <taxon>Viridiplantae</taxon>
        <taxon>Streptophyta</taxon>
        <taxon>Embryophyta</taxon>
        <taxon>Tracheophyta</taxon>
        <taxon>Spermatophyta</taxon>
        <taxon>Magnoliopsida</taxon>
        <taxon>eudicotyledons</taxon>
        <taxon>Gunneridae</taxon>
        <taxon>Pentapetalae</taxon>
        <taxon>rosids</taxon>
        <taxon>fabids</taxon>
        <taxon>Fabales</taxon>
        <taxon>Fabaceae</taxon>
        <taxon>Papilionoideae</taxon>
        <taxon>50 kb inversion clade</taxon>
        <taxon>dalbergioids sensu lato</taxon>
        <taxon>Dalbergieae</taxon>
        <taxon>Pterocarpus clade</taxon>
        <taxon>Stylosanthes</taxon>
    </lineage>
</organism>
<reference evidence="1 2" key="1">
    <citation type="journal article" date="2023" name="Plants (Basel)">
        <title>Bridging the Gap: Combining Genomics and Transcriptomics Approaches to Understand Stylosanthes scabra, an Orphan Legume from the Brazilian Caatinga.</title>
        <authorList>
            <person name="Ferreira-Neto J.R.C."/>
            <person name="da Silva M.D."/>
            <person name="Binneck E."/>
            <person name="de Melo N.F."/>
            <person name="da Silva R.H."/>
            <person name="de Melo A.L.T.M."/>
            <person name="Pandolfi V."/>
            <person name="Bustamante F.O."/>
            <person name="Brasileiro-Vidal A.C."/>
            <person name="Benko-Iseppon A.M."/>
        </authorList>
    </citation>
    <scope>NUCLEOTIDE SEQUENCE [LARGE SCALE GENOMIC DNA]</scope>
    <source>
        <tissue evidence="1">Leaves</tissue>
    </source>
</reference>
<feature type="non-terminal residue" evidence="1">
    <location>
        <position position="269"/>
    </location>
</feature>
<keyword evidence="2" id="KW-1185">Reference proteome</keyword>